<evidence type="ECO:0000256" key="2">
    <source>
        <dbReference type="SAM" id="MobiDB-lite"/>
    </source>
</evidence>
<evidence type="ECO:0000256" key="1">
    <source>
        <dbReference type="ARBA" id="ARBA00023125"/>
    </source>
</evidence>
<dbReference type="SUPFAM" id="SSF100939">
    <property type="entry name" value="SPOC domain-like"/>
    <property type="match status" value="1"/>
</dbReference>
<reference evidence="4 5" key="1">
    <citation type="submission" date="2023-10" db="EMBL/GenBank/DDBJ databases">
        <title>Noviherbaspirillum sp. CPCC 100848 genome assembly.</title>
        <authorList>
            <person name="Li X.Y."/>
            <person name="Fang X.M."/>
        </authorList>
    </citation>
    <scope>NUCLEOTIDE SEQUENCE [LARGE SCALE GENOMIC DNA]</scope>
    <source>
        <strain evidence="4 5">CPCC 100848</strain>
    </source>
</reference>
<dbReference type="Pfam" id="PF02735">
    <property type="entry name" value="Ku"/>
    <property type="match status" value="1"/>
</dbReference>
<gene>
    <name evidence="4" type="ORF">RY831_10300</name>
</gene>
<dbReference type="InterPro" id="IPR006164">
    <property type="entry name" value="DNA_bd_Ku70/Ku80"/>
</dbReference>
<evidence type="ECO:0000259" key="3">
    <source>
        <dbReference type="SMART" id="SM00559"/>
    </source>
</evidence>
<organism evidence="4 5">
    <name type="scientific">Noviherbaspirillum album</name>
    <dbReference type="NCBI Taxonomy" id="3080276"/>
    <lineage>
        <taxon>Bacteria</taxon>
        <taxon>Pseudomonadati</taxon>
        <taxon>Pseudomonadota</taxon>
        <taxon>Betaproteobacteria</taxon>
        <taxon>Burkholderiales</taxon>
        <taxon>Oxalobacteraceae</taxon>
        <taxon>Noviherbaspirillum</taxon>
    </lineage>
</organism>
<feature type="compositionally biased region" description="Low complexity" evidence="2">
    <location>
        <begin position="192"/>
        <end position="201"/>
    </location>
</feature>
<protein>
    <submittedName>
        <fullName evidence="4">Ku protein</fullName>
    </submittedName>
</protein>
<dbReference type="InterPro" id="IPR009187">
    <property type="entry name" value="Prok_Ku"/>
</dbReference>
<comment type="caution">
    <text evidence="4">The sequence shown here is derived from an EMBL/GenBank/DDBJ whole genome shotgun (WGS) entry which is preliminary data.</text>
</comment>
<dbReference type="InterPro" id="IPR016194">
    <property type="entry name" value="SPOC-like_C_dom_sf"/>
</dbReference>
<keyword evidence="1" id="KW-0238">DNA-binding</keyword>
<evidence type="ECO:0000313" key="5">
    <source>
        <dbReference type="Proteomes" id="UP001352263"/>
    </source>
</evidence>
<sequence length="215" mass="24106">MILPDTERQSTYARPTHAVDILAFVEAQEIPFDYFEKPYYLQPAPGGERAYALLRETLQQSGKIGIAYVVIQARQHLAALVPEGQSLVLNTLRWSSESGSRPHFGVPEEDLLEAQELAMMAAPVSVGSELSRMHDERYLSDDVMALAEQSPGFRSSPEIVVEQLDDFFDDADDELVDAYLGQILRRSMHPRAAGVRRGGAAHQLKGARRRNAWRR</sequence>
<dbReference type="EMBL" id="JAWIIV010000007">
    <property type="protein sequence ID" value="MEC4719542.1"/>
    <property type="molecule type" value="Genomic_DNA"/>
</dbReference>
<dbReference type="SMART" id="SM00559">
    <property type="entry name" value="Ku78"/>
    <property type="match status" value="1"/>
</dbReference>
<feature type="region of interest" description="Disordered" evidence="2">
    <location>
        <begin position="192"/>
        <end position="215"/>
    </location>
</feature>
<feature type="domain" description="Ku" evidence="3">
    <location>
        <begin position="1"/>
        <end position="111"/>
    </location>
</feature>
<name>A0ABU6J7C3_9BURK</name>
<proteinExistence type="predicted"/>
<dbReference type="RefSeq" id="WP_326506258.1">
    <property type="nucleotide sequence ID" value="NZ_JAWIIV010000007.1"/>
</dbReference>
<accession>A0ABU6J7C3</accession>
<feature type="compositionally biased region" description="Basic residues" evidence="2">
    <location>
        <begin position="205"/>
        <end position="215"/>
    </location>
</feature>
<evidence type="ECO:0000313" key="4">
    <source>
        <dbReference type="EMBL" id="MEC4719542.1"/>
    </source>
</evidence>
<dbReference type="PANTHER" id="PTHR41251">
    <property type="entry name" value="NON-HOMOLOGOUS END JOINING PROTEIN KU"/>
    <property type="match status" value="1"/>
</dbReference>
<dbReference type="Gene3D" id="2.40.290.10">
    <property type="match status" value="1"/>
</dbReference>
<keyword evidence="5" id="KW-1185">Reference proteome</keyword>
<dbReference type="PANTHER" id="PTHR41251:SF1">
    <property type="entry name" value="NON-HOMOLOGOUS END JOINING PROTEIN KU"/>
    <property type="match status" value="1"/>
</dbReference>
<dbReference type="Proteomes" id="UP001352263">
    <property type="component" value="Unassembled WGS sequence"/>
</dbReference>